<name>A0A5W2M232_SALET</name>
<dbReference type="Gene3D" id="3.30.1330.40">
    <property type="entry name" value="RutC-like"/>
    <property type="match status" value="1"/>
</dbReference>
<dbReference type="EMBL" id="DAASNA010000004">
    <property type="protein sequence ID" value="HAE6193988.1"/>
    <property type="molecule type" value="Genomic_DNA"/>
</dbReference>
<dbReference type="AlphaFoldDB" id="A0A5W2M232"/>
<evidence type="ECO:0000313" key="1">
    <source>
        <dbReference type="EMBL" id="EBW4470470.1"/>
    </source>
</evidence>
<dbReference type="SUPFAM" id="SSF55298">
    <property type="entry name" value="YjgF-like"/>
    <property type="match status" value="1"/>
</dbReference>
<organism evidence="1">
    <name type="scientific">Salmonella enterica subsp. enterica serovar Lattenkamp</name>
    <dbReference type="NCBI Taxonomy" id="2564671"/>
    <lineage>
        <taxon>Bacteria</taxon>
        <taxon>Pseudomonadati</taxon>
        <taxon>Pseudomonadota</taxon>
        <taxon>Gammaproteobacteria</taxon>
        <taxon>Enterobacterales</taxon>
        <taxon>Enterobacteriaceae</taxon>
        <taxon>Salmonella</taxon>
    </lineage>
</organism>
<reference evidence="1" key="2">
    <citation type="submission" date="2018-06" db="EMBL/GenBank/DDBJ databases">
        <authorList>
            <person name="Ashton P.M."/>
            <person name="Dallman T."/>
            <person name="Nair S."/>
            <person name="De Pinna E."/>
            <person name="Peters T."/>
            <person name="Grant K."/>
        </authorList>
    </citation>
    <scope>NUCLEOTIDE SEQUENCE [LARGE SCALE GENOMIC DNA]</scope>
    <source>
        <strain evidence="1">149361</strain>
    </source>
</reference>
<dbReference type="InterPro" id="IPR035959">
    <property type="entry name" value="RutC-like_sf"/>
</dbReference>
<reference evidence="2" key="1">
    <citation type="journal article" date="2018" name="Genome Biol.">
        <title>SKESA: strategic k-mer extension for scrupulous assemblies.</title>
        <authorList>
            <person name="Souvorov A."/>
            <person name="Agarwala R."/>
            <person name="Lipman D.J."/>
        </authorList>
    </citation>
    <scope>NUCLEOTIDE SEQUENCE</scope>
    <source>
        <strain evidence="2">10-8458</strain>
    </source>
</reference>
<reference evidence="2" key="3">
    <citation type="submission" date="2018-07" db="EMBL/GenBank/DDBJ databases">
        <authorList>
            <consortium name="NCBI Pathogen Detection Project"/>
        </authorList>
    </citation>
    <scope>NUCLEOTIDE SEQUENCE</scope>
    <source>
        <strain evidence="2">10-8458</strain>
    </source>
</reference>
<accession>A0A5W2M232</accession>
<dbReference type="Proteomes" id="UP000839639">
    <property type="component" value="Unassembled WGS sequence"/>
</dbReference>
<proteinExistence type="predicted"/>
<gene>
    <name evidence="1" type="ORF">DPK62_18280</name>
    <name evidence="2" type="ORF">G4I95_001122</name>
</gene>
<comment type="caution">
    <text evidence="1">The sequence shown here is derived from an EMBL/GenBank/DDBJ whole genome shotgun (WGS) entry which is preliminary data.</text>
</comment>
<evidence type="ECO:0000313" key="2">
    <source>
        <dbReference type="EMBL" id="HAE6193988.1"/>
    </source>
</evidence>
<sequence>MLELDNEEIFAHPPYPNWTAVGVTWLAGFDFEIKVIARIP</sequence>
<dbReference type="EMBL" id="AAHIJD010000037">
    <property type="protein sequence ID" value="EBW4470470.1"/>
    <property type="molecule type" value="Genomic_DNA"/>
</dbReference>
<protein>
    <submittedName>
        <fullName evidence="1">Endoribonuclease L-PSP</fullName>
    </submittedName>
</protein>